<reference evidence="1" key="1">
    <citation type="submission" date="2020-12" db="EMBL/GenBank/DDBJ databases">
        <title>WGS assembly of Carya illinoinensis cv. Pawnee.</title>
        <authorList>
            <person name="Platts A."/>
            <person name="Shu S."/>
            <person name="Wright S."/>
            <person name="Barry K."/>
            <person name="Edger P."/>
            <person name="Pires J.C."/>
            <person name="Schmutz J."/>
        </authorList>
    </citation>
    <scope>NUCLEOTIDE SEQUENCE</scope>
    <source>
        <tissue evidence="1">Leaf</tissue>
    </source>
</reference>
<organism evidence="1 2">
    <name type="scientific">Carya illinoinensis</name>
    <name type="common">Pecan</name>
    <dbReference type="NCBI Taxonomy" id="32201"/>
    <lineage>
        <taxon>Eukaryota</taxon>
        <taxon>Viridiplantae</taxon>
        <taxon>Streptophyta</taxon>
        <taxon>Embryophyta</taxon>
        <taxon>Tracheophyta</taxon>
        <taxon>Spermatophyta</taxon>
        <taxon>Magnoliopsida</taxon>
        <taxon>eudicotyledons</taxon>
        <taxon>Gunneridae</taxon>
        <taxon>Pentapetalae</taxon>
        <taxon>rosids</taxon>
        <taxon>fabids</taxon>
        <taxon>Fagales</taxon>
        <taxon>Juglandaceae</taxon>
        <taxon>Carya</taxon>
    </lineage>
</organism>
<name>A0A8T1R9Z2_CARIL</name>
<dbReference type="EMBL" id="CM031810">
    <property type="protein sequence ID" value="KAG6663908.1"/>
    <property type="molecule type" value="Genomic_DNA"/>
</dbReference>
<dbReference type="AlphaFoldDB" id="A0A8T1R9Z2"/>
<evidence type="ECO:0000313" key="2">
    <source>
        <dbReference type="Proteomes" id="UP000811609"/>
    </source>
</evidence>
<dbReference type="Proteomes" id="UP000811609">
    <property type="component" value="Chromosome 2"/>
</dbReference>
<accession>A0A8T1R9Z2</accession>
<keyword evidence="2" id="KW-1185">Reference proteome</keyword>
<proteinExistence type="predicted"/>
<comment type="caution">
    <text evidence="1">The sequence shown here is derived from an EMBL/GenBank/DDBJ whole genome shotgun (WGS) entry which is preliminary data.</text>
</comment>
<protein>
    <submittedName>
        <fullName evidence="1">Uncharacterized protein</fullName>
    </submittedName>
</protein>
<evidence type="ECO:0000313" key="1">
    <source>
        <dbReference type="EMBL" id="KAG6663908.1"/>
    </source>
</evidence>
<sequence length="89" mass="10613">MWRDNIWGSLSQFGNQFSCRTSISYYHYMCWNWKVEPACRGTKLEEKEEKGMDFYWSAGLRLEERVIECWDDFGPWEPLQGPFGLTSAE</sequence>
<gene>
    <name evidence="1" type="ORF">CIPAW_02G054700</name>
</gene>